<comment type="caution">
    <text evidence="1">The sequence shown here is derived from an EMBL/GenBank/DDBJ whole genome shotgun (WGS) entry which is preliminary data.</text>
</comment>
<reference evidence="1" key="1">
    <citation type="submission" date="2019-01" db="EMBL/GenBank/DDBJ databases">
        <authorList>
            <person name="Lista F."/>
            <person name="Anselmo A."/>
        </authorList>
    </citation>
    <scope>NUCLEOTIDE SEQUENCE</scope>
    <source>
        <strain evidence="1">10S</strain>
    </source>
</reference>
<organism evidence="1">
    <name type="scientific">Klebsiella pneumoniae</name>
    <dbReference type="NCBI Taxonomy" id="573"/>
    <lineage>
        <taxon>Bacteria</taxon>
        <taxon>Pseudomonadati</taxon>
        <taxon>Pseudomonadota</taxon>
        <taxon>Gammaproteobacteria</taxon>
        <taxon>Enterobacterales</taxon>
        <taxon>Enterobacteriaceae</taxon>
        <taxon>Klebsiella/Raoultella group</taxon>
        <taxon>Klebsiella</taxon>
        <taxon>Klebsiella pneumoniae complex</taxon>
    </lineage>
</organism>
<sequence>MADNNLNIGSFSDDEGYQVEDFQDSDSVGMAPPPATNIPSNRNQAATVALLNSNDPVQQMATYQNVNAELVNHGNSPTMQDITEEITSNEQAAMQRTTAQYLANPAISDEWKANAIQAVNDRSNPMYNPRTMLATKEATQPAPNSTAESADLRELYAQGVGEAMAYQREKQKVYNATKAKESGIANAVDVGESFLPLVAGAKQAGVERAVNGGGWNALKAFILPGSSRAAMAEQFNSLPIDQRQAALQGLADKINGEGKTALLPDSIDQTNYEGLQQVIENGSYTVSDKYVDNIVGLLDIVGIGSLIKGTFKAAAEGATALKGLDTAEGLAEATARSWERRTIASDIQPVSPSQTIKDANPAKARELHALTEADETGDVAEALYGTTRTDAIAGDLAPQPGSVTGGVQSKVHRPEIASDNANIADPDIVNMVTNTASPHISQREKQALAANVSNDFFNATGMASRKEMSSIAESVDGGLSIKAVYGPTDSGWSSVGDAVNQAQYALRKYGVDENEISILMRQGEEYVPISKEAQASLLAGNNAQIKGDYLLQINHRYEYTSADIQASQFEKFGVSSVFNFMNRFEFANGKTGNGSLTSQIVDPASMFSPEFLKGAVIGDVAGDAVSAKLMKTAKPFVDTMKKVPADRHFAMERRIKEANLKGQALSETTLKAEGWSAQEIAGFLSFRKTQDTLWEVTNADLVKSYKNRGYGKLTHKESGFDVVARPVSRNQVSDGIRAYDPVKDEVRTLSRAELDEMYAGNKSIAETADVMDVDGLKVQYVINHNSAEAGYIRSLSAGEPIMAYRHGYYAVRYKDPHFIERKLVDEMGTPLRDSHGNEVWKAVATAPDIPSAEKALARYNSTSPGEYRRRNDLKGEEYEAANTQLHTAGGLSAQRIRGKRLEDATGSNMELDAVHIESPGESMMNSINAISSRVSYRDWLETSKQRLMATYKDVMPVRQGRPDYPTRVDEIKGTSKEAADARAMFEYIRAMENGYTNLIDDGYKAIANSVADMAGTRGFGKMERFAREFSEASVTNKIKMVPFTLMIALSPLRQLVLQTSQIAMLAGRFPAYIPHLIGDNLLLITHNLMGGNVPEAVLKTFGRDKYYWDKMMKSMDESGITKGVGKHDLARGIIDSTADSSIRSMNAARSSLLGKVAKAPVTAGRAIVNTSRKIGFDAGEYMVQASSFMAHYHDAAKAGKVLTKGQLDDVIHVARNFTGNFGKSGSLAMNQNSASVFTQYLQVPVKIAQLVLTNKAIPLKSRLVMASTTAIMFGIGTEDIYNMFSDELPKDKFARDVVVDGLLSASVNGIISAFTDKPTNIDVSGLNPVNAYGVVEFLQKVGSGGFTKLVTESPAGSIVFGNNPRITNLVKTMGNMVGYGDVADELRPQLWGRLWKDVINLSSGTSNGYKAMLALKYRKEYAANGRVLRDDVSTPEALAMLMGFGGQEGKANWKVIEDMAGKYKARKEDVLEIFNQNSRMLIGTTEGDELAYQVKMGQLAMSLFKDDPQGAEWYMDALREQVSNSDDRLLKQIMAASRWATMEDVHHWLDTVPNITDEQRANYRAWADMAYKAPSEAKDK</sequence>
<protein>
    <submittedName>
        <fullName evidence="1">Uncharacterized protein</fullName>
    </submittedName>
</protein>
<proteinExistence type="predicted"/>
<dbReference type="EMBL" id="SDCM01000082">
    <property type="protein sequence ID" value="TCX60286.1"/>
    <property type="molecule type" value="Genomic_DNA"/>
</dbReference>
<accession>A0A483K8L6</accession>
<name>A0A483K8L6_KLEPN</name>
<gene>
    <name evidence="1" type="ORF">ETE64_25670</name>
</gene>
<evidence type="ECO:0000313" key="1">
    <source>
        <dbReference type="EMBL" id="TCX60286.1"/>
    </source>
</evidence>